<evidence type="ECO:0000256" key="6">
    <source>
        <dbReference type="SAM" id="Phobius"/>
    </source>
</evidence>
<dbReference type="Proteomes" id="UP000295500">
    <property type="component" value="Unassembled WGS sequence"/>
</dbReference>
<feature type="transmembrane region" description="Helical" evidence="6">
    <location>
        <begin position="92"/>
        <end position="112"/>
    </location>
</feature>
<feature type="transmembrane region" description="Helical" evidence="6">
    <location>
        <begin position="178"/>
        <end position="195"/>
    </location>
</feature>
<feature type="transmembrane region" description="Helical" evidence="6">
    <location>
        <begin position="207"/>
        <end position="227"/>
    </location>
</feature>
<dbReference type="GO" id="GO:0016787">
    <property type="term" value="F:hydrolase activity"/>
    <property type="evidence" value="ECO:0007669"/>
    <property type="project" value="TreeGrafter"/>
</dbReference>
<dbReference type="GO" id="GO:0016020">
    <property type="term" value="C:membrane"/>
    <property type="evidence" value="ECO:0007669"/>
    <property type="project" value="UniProtKB-SubCell"/>
</dbReference>
<feature type="transmembrane region" description="Helical" evidence="6">
    <location>
        <begin position="119"/>
        <end position="137"/>
    </location>
</feature>
<proteinExistence type="inferred from homology"/>
<feature type="transmembrane region" description="Helical" evidence="6">
    <location>
        <begin position="149"/>
        <end position="171"/>
    </location>
</feature>
<dbReference type="InterPro" id="IPR012506">
    <property type="entry name" value="TMEM86B-like"/>
</dbReference>
<evidence type="ECO:0000256" key="3">
    <source>
        <dbReference type="ARBA" id="ARBA00022692"/>
    </source>
</evidence>
<reference evidence="7 8" key="1">
    <citation type="submission" date="2019-03" db="EMBL/GenBank/DDBJ databases">
        <title>Genomic Encyclopedia of Type Strains, Phase IV (KMG-IV): sequencing the most valuable type-strain genomes for metagenomic binning, comparative biology and taxonomic classification.</title>
        <authorList>
            <person name="Goeker M."/>
        </authorList>
    </citation>
    <scope>NUCLEOTIDE SEQUENCE [LARGE SCALE GENOMIC DNA]</scope>
    <source>
        <strain evidence="7 8">DSM 28287</strain>
    </source>
</reference>
<protein>
    <submittedName>
        <fullName evidence="7">YhhN-like protein</fullName>
    </submittedName>
</protein>
<dbReference type="PANTHER" id="PTHR31885">
    <property type="entry name" value="GH04784P"/>
    <property type="match status" value="1"/>
</dbReference>
<keyword evidence="5 6" id="KW-0472">Membrane</keyword>
<dbReference type="Pfam" id="PF07947">
    <property type="entry name" value="YhhN"/>
    <property type="match status" value="1"/>
</dbReference>
<dbReference type="OrthoDB" id="2001393at2"/>
<dbReference type="AlphaFoldDB" id="A0A4R6Q8J1"/>
<name>A0A4R6Q8J1_9FIRM</name>
<keyword evidence="8" id="KW-1185">Reference proteome</keyword>
<evidence type="ECO:0000256" key="2">
    <source>
        <dbReference type="ARBA" id="ARBA00007375"/>
    </source>
</evidence>
<evidence type="ECO:0000256" key="4">
    <source>
        <dbReference type="ARBA" id="ARBA00022989"/>
    </source>
</evidence>
<evidence type="ECO:0000313" key="7">
    <source>
        <dbReference type="EMBL" id="TDP58450.1"/>
    </source>
</evidence>
<keyword evidence="3 6" id="KW-0812">Transmembrane</keyword>
<organism evidence="7 8">
    <name type="scientific">Aminicella lysinilytica</name>
    <dbReference type="NCBI Taxonomy" id="433323"/>
    <lineage>
        <taxon>Bacteria</taxon>
        <taxon>Bacillati</taxon>
        <taxon>Bacillota</taxon>
        <taxon>Clostridia</taxon>
        <taxon>Peptostreptococcales</taxon>
        <taxon>Anaerovoracaceae</taxon>
        <taxon>Aminicella</taxon>
    </lineage>
</organism>
<comment type="subcellular location">
    <subcellularLocation>
        <location evidence="1">Membrane</location>
        <topology evidence="1">Multi-pass membrane protein</topology>
    </subcellularLocation>
</comment>
<evidence type="ECO:0000256" key="1">
    <source>
        <dbReference type="ARBA" id="ARBA00004141"/>
    </source>
</evidence>
<dbReference type="PANTHER" id="PTHR31885:SF6">
    <property type="entry name" value="GH04784P"/>
    <property type="match status" value="1"/>
</dbReference>
<feature type="transmembrane region" description="Helical" evidence="6">
    <location>
        <begin position="32"/>
        <end position="50"/>
    </location>
</feature>
<comment type="similarity">
    <text evidence="2">Belongs to the TMEM86 family.</text>
</comment>
<evidence type="ECO:0000313" key="8">
    <source>
        <dbReference type="Proteomes" id="UP000295500"/>
    </source>
</evidence>
<keyword evidence="4 6" id="KW-1133">Transmembrane helix</keyword>
<sequence>MNPIQLFLFCVNYVQGERVEAGQLSRKWTIISYFILKMTLSLGVLLVAFVELSRYGDIKDCMFVIPGLMFCTAGDITLFLSNEYDIELKEPYFSMGILSFGLAHIMFCADLIYLAHFQFTPALLMIPATVIGMLILSKKGVLEFGRYKVPLMCYAVLVGSFCAFGINLLLVSDMDRQVFFFGTGAMMFWFSDLSLSFRCFNKRVPDWFGTFVFTSYFLATYAVALSLRGF</sequence>
<dbReference type="EMBL" id="SNXO01000007">
    <property type="protein sequence ID" value="TDP58450.1"/>
    <property type="molecule type" value="Genomic_DNA"/>
</dbReference>
<dbReference type="RefSeq" id="WP_133527961.1">
    <property type="nucleotide sequence ID" value="NZ_SNXO01000007.1"/>
</dbReference>
<accession>A0A4R6Q8J1</accession>
<evidence type="ECO:0000256" key="5">
    <source>
        <dbReference type="ARBA" id="ARBA00023136"/>
    </source>
</evidence>
<comment type="caution">
    <text evidence="7">The sequence shown here is derived from an EMBL/GenBank/DDBJ whole genome shotgun (WGS) entry which is preliminary data.</text>
</comment>
<gene>
    <name evidence="7" type="ORF">EV211_10749</name>
</gene>
<feature type="transmembrane region" description="Helical" evidence="6">
    <location>
        <begin position="62"/>
        <end position="80"/>
    </location>
</feature>